<dbReference type="InterPro" id="IPR018485">
    <property type="entry name" value="FGGY_C"/>
</dbReference>
<evidence type="ECO:0000256" key="3">
    <source>
        <dbReference type="ARBA" id="ARBA00022679"/>
    </source>
</evidence>
<dbReference type="Pfam" id="PF02782">
    <property type="entry name" value="FGGY_C"/>
    <property type="match status" value="1"/>
</dbReference>
<evidence type="ECO:0000313" key="12">
    <source>
        <dbReference type="EMBL" id="TCO81983.1"/>
    </source>
</evidence>
<dbReference type="GO" id="GO:0042732">
    <property type="term" value="P:D-xylose metabolic process"/>
    <property type="evidence" value="ECO:0007669"/>
    <property type="project" value="UniProtKB-KW"/>
</dbReference>
<protein>
    <recommendedName>
        <fullName evidence="8 9">Xylulose kinase</fullName>
        <shortName evidence="8 9">Xylulokinase</shortName>
        <ecNumber evidence="8 9">2.7.1.17</ecNumber>
    </recommendedName>
</protein>
<dbReference type="PIRSF" id="PIRSF000538">
    <property type="entry name" value="GlpK"/>
    <property type="match status" value="1"/>
</dbReference>
<gene>
    <name evidence="8 9" type="primary">xylB</name>
    <name evidence="12" type="ORF">EV699_10678</name>
</gene>
<organism evidence="12 13">
    <name type="scientific">Plasticicumulans lactativorans</name>
    <dbReference type="NCBI Taxonomy" id="1133106"/>
    <lineage>
        <taxon>Bacteria</taxon>
        <taxon>Pseudomonadati</taxon>
        <taxon>Pseudomonadota</taxon>
        <taxon>Gammaproteobacteria</taxon>
        <taxon>Candidatus Competibacteraceae</taxon>
        <taxon>Plasticicumulans</taxon>
    </lineage>
</organism>
<keyword evidence="4 8" id="KW-0547">Nucleotide-binding</keyword>
<evidence type="ECO:0000256" key="5">
    <source>
        <dbReference type="ARBA" id="ARBA00022777"/>
    </source>
</evidence>
<dbReference type="InterPro" id="IPR018484">
    <property type="entry name" value="FGGY_N"/>
</dbReference>
<dbReference type="EC" id="2.7.1.17" evidence="8 9"/>
<comment type="similarity">
    <text evidence="1 8 9">Belongs to the FGGY kinase family.</text>
</comment>
<dbReference type="PANTHER" id="PTHR43095:SF6">
    <property type="entry name" value="XYLULOSE KINASE"/>
    <property type="match status" value="1"/>
</dbReference>
<dbReference type="PROSITE" id="PS00933">
    <property type="entry name" value="FGGY_KINASES_1"/>
    <property type="match status" value="1"/>
</dbReference>
<keyword evidence="13" id="KW-1185">Reference proteome</keyword>
<evidence type="ECO:0000256" key="7">
    <source>
        <dbReference type="ARBA" id="ARBA00023277"/>
    </source>
</evidence>
<evidence type="ECO:0000256" key="4">
    <source>
        <dbReference type="ARBA" id="ARBA00022741"/>
    </source>
</evidence>
<dbReference type="Gene3D" id="3.30.420.40">
    <property type="match status" value="2"/>
</dbReference>
<dbReference type="CDD" id="cd07808">
    <property type="entry name" value="ASKHA_NBD_FGGY_EcXK-like"/>
    <property type="match status" value="1"/>
</dbReference>
<dbReference type="Proteomes" id="UP000295765">
    <property type="component" value="Unassembled WGS sequence"/>
</dbReference>
<dbReference type="InterPro" id="IPR043129">
    <property type="entry name" value="ATPase_NBD"/>
</dbReference>
<dbReference type="OrthoDB" id="9805576at2"/>
<dbReference type="NCBIfam" id="TIGR01312">
    <property type="entry name" value="XylB"/>
    <property type="match status" value="1"/>
</dbReference>
<dbReference type="GO" id="GO:0004856">
    <property type="term" value="F:D-xylulokinase activity"/>
    <property type="evidence" value="ECO:0007669"/>
    <property type="project" value="UniProtKB-UniRule"/>
</dbReference>
<evidence type="ECO:0000259" key="11">
    <source>
        <dbReference type="Pfam" id="PF02782"/>
    </source>
</evidence>
<sequence>MSYLGIDLGTSEVKATLVDDAQRIVASGGVRLRLSHPHPHWSEQDPQAWWQATLEAVAKVRAAAGATFAALRGIGLSGQMHGATLLDAGGAVLRPAILWNDGRAHAECAELERRVPDSRTITGNLAMAGFTAPKLLWLQQHEPEVFARIDKVLLPKDYIVYRLTGEFVSDMSDAAGTLWLDVGRRAWSDAMLAASGLSRRQMPRLAEGNAVAGHLRDELARDWGLAHAVTVAAGAGDNAASSVGIGAIAPGNAFLSLGTSGVLSVCTDRLLPNPEQAVHAFCHCLPQRWHQMAVILSAASSLAWLGTVTQTENARELAELAPTADPARAPLFLPYLNGERTPHNNARASGVFFGLRGSTDRAALAYSVMEGVAFAMADGHAALVTAGTHVERASFLGGGSRSRFWGELIASVTGLTLLRHPDGDFGGAFGAARLARLAVTGETPEEVCTMPPVVEEIGPDPARAGQLGERFARYRRLYVTLRSEFT</sequence>
<name>A0A4R2L9F8_9GAMM</name>
<feature type="domain" description="Carbohydrate kinase FGGY N-terminal" evidence="10">
    <location>
        <begin position="3"/>
        <end position="244"/>
    </location>
</feature>
<dbReference type="SUPFAM" id="SSF53067">
    <property type="entry name" value="Actin-like ATPase domain"/>
    <property type="match status" value="2"/>
</dbReference>
<proteinExistence type="inferred from homology"/>
<dbReference type="InterPro" id="IPR000577">
    <property type="entry name" value="Carb_kinase_FGGY"/>
</dbReference>
<evidence type="ECO:0000256" key="9">
    <source>
        <dbReference type="RuleBase" id="RU364073"/>
    </source>
</evidence>
<dbReference type="HAMAP" id="MF_02220">
    <property type="entry name" value="XylB"/>
    <property type="match status" value="1"/>
</dbReference>
<dbReference type="PANTHER" id="PTHR43095">
    <property type="entry name" value="SUGAR KINASE"/>
    <property type="match status" value="1"/>
</dbReference>
<dbReference type="GO" id="GO:0005998">
    <property type="term" value="P:xylulose catabolic process"/>
    <property type="evidence" value="ECO:0007669"/>
    <property type="project" value="UniProtKB-UniRule"/>
</dbReference>
<evidence type="ECO:0000256" key="6">
    <source>
        <dbReference type="ARBA" id="ARBA00022840"/>
    </source>
</evidence>
<evidence type="ECO:0000256" key="2">
    <source>
        <dbReference type="ARBA" id="ARBA00022629"/>
    </source>
</evidence>
<keyword evidence="7 8" id="KW-0119">Carbohydrate metabolism</keyword>
<keyword evidence="3 8" id="KW-0808">Transferase</keyword>
<comment type="function">
    <text evidence="8">Catalyzes the phosphorylation of D-xylulose to D-xylulose 5-phosphate.</text>
</comment>
<evidence type="ECO:0000256" key="1">
    <source>
        <dbReference type="ARBA" id="ARBA00009156"/>
    </source>
</evidence>
<dbReference type="InterPro" id="IPR018483">
    <property type="entry name" value="Carb_kinase_FGGY_CS"/>
</dbReference>
<accession>A0A4R2L9F8</accession>
<dbReference type="InterPro" id="IPR050406">
    <property type="entry name" value="FGGY_Carb_Kinase"/>
</dbReference>
<feature type="active site" description="Proton acceptor" evidence="8">
    <location>
        <position position="237"/>
    </location>
</feature>
<keyword evidence="6 8" id="KW-0067">ATP-binding</keyword>
<feature type="domain" description="Carbohydrate kinase FGGY C-terminal" evidence="11">
    <location>
        <begin position="254"/>
        <end position="438"/>
    </location>
</feature>
<dbReference type="InterPro" id="IPR006000">
    <property type="entry name" value="Xylulokinase"/>
</dbReference>
<feature type="site" description="Important for activity" evidence="8">
    <location>
        <position position="7"/>
    </location>
</feature>
<dbReference type="RefSeq" id="WP_132540145.1">
    <property type="nucleotide sequence ID" value="NZ_SLWY01000006.1"/>
</dbReference>
<dbReference type="AlphaFoldDB" id="A0A4R2L9F8"/>
<comment type="catalytic activity">
    <reaction evidence="8 9">
        <text>D-xylulose + ATP = D-xylulose 5-phosphate + ADP + H(+)</text>
        <dbReference type="Rhea" id="RHEA:10964"/>
        <dbReference type="ChEBI" id="CHEBI:15378"/>
        <dbReference type="ChEBI" id="CHEBI:17140"/>
        <dbReference type="ChEBI" id="CHEBI:30616"/>
        <dbReference type="ChEBI" id="CHEBI:57737"/>
        <dbReference type="ChEBI" id="CHEBI:456216"/>
        <dbReference type="EC" id="2.7.1.17"/>
    </reaction>
</comment>
<dbReference type="EMBL" id="SLWY01000006">
    <property type="protein sequence ID" value="TCO81983.1"/>
    <property type="molecule type" value="Genomic_DNA"/>
</dbReference>
<evidence type="ECO:0000313" key="13">
    <source>
        <dbReference type="Proteomes" id="UP000295765"/>
    </source>
</evidence>
<feature type="binding site" evidence="8">
    <location>
        <begin position="80"/>
        <end position="81"/>
    </location>
    <ligand>
        <name>substrate</name>
    </ligand>
</feature>
<comment type="caution">
    <text evidence="12">The sequence shown here is derived from an EMBL/GenBank/DDBJ whole genome shotgun (WGS) entry which is preliminary data.</text>
</comment>
<evidence type="ECO:0000256" key="8">
    <source>
        <dbReference type="HAMAP-Rule" id="MF_02220"/>
    </source>
</evidence>
<reference evidence="12 13" key="1">
    <citation type="submission" date="2019-03" db="EMBL/GenBank/DDBJ databases">
        <title>Genomic Encyclopedia of Type Strains, Phase IV (KMG-IV): sequencing the most valuable type-strain genomes for metagenomic binning, comparative biology and taxonomic classification.</title>
        <authorList>
            <person name="Goeker M."/>
        </authorList>
    </citation>
    <scope>NUCLEOTIDE SEQUENCE [LARGE SCALE GENOMIC DNA]</scope>
    <source>
        <strain evidence="12 13">DSM 25287</strain>
    </source>
</reference>
<dbReference type="GO" id="GO:0005524">
    <property type="term" value="F:ATP binding"/>
    <property type="evidence" value="ECO:0007669"/>
    <property type="project" value="UniProtKB-UniRule"/>
</dbReference>
<keyword evidence="2 8" id="KW-0859">Xylose metabolism</keyword>
<keyword evidence="5 8" id="KW-0418">Kinase</keyword>
<dbReference type="Pfam" id="PF00370">
    <property type="entry name" value="FGGY_N"/>
    <property type="match status" value="1"/>
</dbReference>
<evidence type="ECO:0000259" key="10">
    <source>
        <dbReference type="Pfam" id="PF00370"/>
    </source>
</evidence>